<dbReference type="GO" id="GO:0005524">
    <property type="term" value="F:ATP binding"/>
    <property type="evidence" value="ECO:0007669"/>
    <property type="project" value="InterPro"/>
</dbReference>
<dbReference type="HOGENOM" id="CLU_028687_0_0_1"/>
<feature type="region of interest" description="Disordered" evidence="4">
    <location>
        <begin position="123"/>
        <end position="163"/>
    </location>
</feature>
<dbReference type="Gene3D" id="3.20.200.10">
    <property type="entry name" value="MHCK/EF2 kinase"/>
    <property type="match status" value="1"/>
</dbReference>
<keyword evidence="2" id="KW-0808">Transferase</keyword>
<feature type="compositionally biased region" description="Low complexity" evidence="4">
    <location>
        <begin position="129"/>
        <end position="144"/>
    </location>
</feature>
<evidence type="ECO:0000313" key="7">
    <source>
        <dbReference type="Proteomes" id="UP000001072"/>
    </source>
</evidence>
<dbReference type="EMBL" id="GL883477">
    <property type="protein sequence ID" value="EGF96928.1"/>
    <property type="molecule type" value="Genomic_DNA"/>
</dbReference>
<organism evidence="7">
    <name type="scientific">Melampsora larici-populina (strain 98AG31 / pathotype 3-4-7)</name>
    <name type="common">Poplar leaf rust fungus</name>
    <dbReference type="NCBI Taxonomy" id="747676"/>
    <lineage>
        <taxon>Eukaryota</taxon>
        <taxon>Fungi</taxon>
        <taxon>Dikarya</taxon>
        <taxon>Basidiomycota</taxon>
        <taxon>Pucciniomycotina</taxon>
        <taxon>Pucciniomycetes</taxon>
        <taxon>Pucciniales</taxon>
        <taxon>Melampsoraceae</taxon>
        <taxon>Melampsora</taxon>
    </lineage>
</organism>
<keyword evidence="3" id="KW-0418">Kinase</keyword>
<dbReference type="InterPro" id="IPR011009">
    <property type="entry name" value="Kinase-like_dom_sf"/>
</dbReference>
<gene>
    <name evidence="6" type="ORF">MELLADRAFT_91580</name>
</gene>
<feature type="compositionally biased region" description="Acidic residues" evidence="4">
    <location>
        <begin position="346"/>
        <end position="355"/>
    </location>
</feature>
<dbReference type="KEGG" id="mlr:MELLADRAFT_91580"/>
<feature type="compositionally biased region" description="Basic and acidic residues" evidence="4">
    <location>
        <begin position="772"/>
        <end position="785"/>
    </location>
</feature>
<dbReference type="PROSITE" id="PS51158">
    <property type="entry name" value="ALPHA_KINASE"/>
    <property type="match status" value="1"/>
</dbReference>
<evidence type="ECO:0000313" key="6">
    <source>
        <dbReference type="EMBL" id="EGF96928.1"/>
    </source>
</evidence>
<keyword evidence="1" id="KW-0723">Serine/threonine-protein kinase</keyword>
<dbReference type="Pfam" id="PF02816">
    <property type="entry name" value="Alpha_kinase"/>
    <property type="match status" value="1"/>
</dbReference>
<evidence type="ECO:0000256" key="3">
    <source>
        <dbReference type="ARBA" id="ARBA00022777"/>
    </source>
</evidence>
<evidence type="ECO:0000256" key="2">
    <source>
        <dbReference type="ARBA" id="ARBA00022679"/>
    </source>
</evidence>
<evidence type="ECO:0000256" key="4">
    <source>
        <dbReference type="SAM" id="MobiDB-lite"/>
    </source>
</evidence>
<dbReference type="InParanoid" id="F4SEJ8"/>
<accession>F4SEJ8</accession>
<proteinExistence type="predicted"/>
<dbReference type="GO" id="GO:0004674">
    <property type="term" value="F:protein serine/threonine kinase activity"/>
    <property type="evidence" value="ECO:0007669"/>
    <property type="project" value="UniProtKB-KW"/>
</dbReference>
<feature type="domain" description="Alpha-type protein kinase" evidence="5">
    <location>
        <begin position="532"/>
        <end position="744"/>
    </location>
</feature>
<feature type="region of interest" description="Disordered" evidence="4">
    <location>
        <begin position="338"/>
        <end position="363"/>
    </location>
</feature>
<protein>
    <recommendedName>
        <fullName evidence="5">Alpha-type protein kinase domain-containing protein</fullName>
    </recommendedName>
</protein>
<sequence>MDSTPIPMCDTCAEEYPYMDSTSHPTCEACLYDDAIKSTNDPSAVPPLKYCKDGCGIKLGRKAGTMCGGCKRKTEGHHQITQSNSQHRTQSTGSSISVPFLVDDVDPARISSIRSTFQIPQLSLSRPDSMSTSTPGSSSQSLFSRPIAPIPPVRQKKRPAEHPLQSQPMLLGYAQDRAYQHGEEASKRIRMERIGENKLHHRDFSCTCFETDVVKLKYNAHHGPKSHGIPDHTHDVDFSDQDWEIKIMRTATEHFRQNSVGIFPPGNQNIDLNTYPALPSFDSAYYSLGIGTGILSGDRLKQKIIAPIQPGKRAPRGPLALSLFFAAATYLAAVNLPSPPSSDVNTDSEGEDDPSEAAHISPIQLPTTSSSVVTVIDRPTNGFVNSPIINTQNWTSSISRSVSLAIKRIHQLADQGIDPLKVPNSSVVAAQDPYDIASTPFPQEIGTPLPDGHPARNGQIITTISWSDALQLRLGIGLQIALYGCSLIRTFGCILPSVDSLARPMKSDIPWTNVILMALARPNIQSTPEAISQPLVFGQWEALAEVKRMSSWQKVEKDGSSLAKGKGTALLGHRQLQIITEESGDQATYLQDSIAYHQASCLLEEFKLAVFVKYGVTIAQKKILNSLQVVFNMVMIQNCDPYKIEELLEHSPEAMSTTIDKALNAPTSLLLDALNAFVHYTYDYFKGQALLCDIKTVNGRLTGMRMFDRRFQWSPSDESPDEIDTFKLGHQCGEFCNVLKLPSPDFKYPTSDDRAEGGEEVAIDPVLESLEHIHPKQSEAEHDTLPSDDLGIDTHS</sequence>
<dbReference type="OrthoDB" id="301415at2759"/>
<feature type="region of interest" description="Disordered" evidence="4">
    <location>
        <begin position="772"/>
        <end position="796"/>
    </location>
</feature>
<keyword evidence="7" id="KW-1185">Reference proteome</keyword>
<name>F4SEJ8_MELLP</name>
<evidence type="ECO:0000256" key="1">
    <source>
        <dbReference type="ARBA" id="ARBA00022527"/>
    </source>
</evidence>
<dbReference type="VEuPathDB" id="FungiDB:MELLADRAFT_91580"/>
<dbReference type="AlphaFoldDB" id="F4SEJ8"/>
<evidence type="ECO:0000259" key="5">
    <source>
        <dbReference type="PROSITE" id="PS51158"/>
    </source>
</evidence>
<dbReference type="SUPFAM" id="SSF56112">
    <property type="entry name" value="Protein kinase-like (PK-like)"/>
    <property type="match status" value="1"/>
</dbReference>
<dbReference type="Proteomes" id="UP000001072">
    <property type="component" value="Unassembled WGS sequence"/>
</dbReference>
<reference evidence="7" key="1">
    <citation type="journal article" date="2011" name="Proc. Natl. Acad. Sci. U.S.A.">
        <title>Obligate biotrophy features unraveled by the genomic analysis of rust fungi.</title>
        <authorList>
            <person name="Duplessis S."/>
            <person name="Cuomo C.A."/>
            <person name="Lin Y.-C."/>
            <person name="Aerts A."/>
            <person name="Tisserant E."/>
            <person name="Veneault-Fourrey C."/>
            <person name="Joly D.L."/>
            <person name="Hacquard S."/>
            <person name="Amselem J."/>
            <person name="Cantarel B.L."/>
            <person name="Chiu R."/>
            <person name="Coutinho P.M."/>
            <person name="Feau N."/>
            <person name="Field M."/>
            <person name="Frey P."/>
            <person name="Gelhaye E."/>
            <person name="Goldberg J."/>
            <person name="Grabherr M.G."/>
            <person name="Kodira C.D."/>
            <person name="Kohler A."/>
            <person name="Kuees U."/>
            <person name="Lindquist E.A."/>
            <person name="Lucas S.M."/>
            <person name="Mago R."/>
            <person name="Mauceli E."/>
            <person name="Morin E."/>
            <person name="Murat C."/>
            <person name="Pangilinan J.L."/>
            <person name="Park R."/>
            <person name="Pearson M."/>
            <person name="Quesneville H."/>
            <person name="Rouhier N."/>
            <person name="Sakthikumar S."/>
            <person name="Salamov A.A."/>
            <person name="Schmutz J."/>
            <person name="Selles B."/>
            <person name="Shapiro H."/>
            <person name="Tanguay P."/>
            <person name="Tuskan G.A."/>
            <person name="Henrissat B."/>
            <person name="Van de Peer Y."/>
            <person name="Rouze P."/>
            <person name="Ellis J.G."/>
            <person name="Dodds P.N."/>
            <person name="Schein J.E."/>
            <person name="Zhong S."/>
            <person name="Hamelin R.C."/>
            <person name="Grigoriev I.V."/>
            <person name="Szabo L.J."/>
            <person name="Martin F."/>
        </authorList>
    </citation>
    <scope>NUCLEOTIDE SEQUENCE [LARGE SCALE GENOMIC DNA]</scope>
    <source>
        <strain evidence="7">98AG31 / pathotype 3-4-7</strain>
    </source>
</reference>
<dbReference type="GeneID" id="18935957"/>
<dbReference type="InterPro" id="IPR004166">
    <property type="entry name" value="a-kinase_dom"/>
</dbReference>
<dbReference type="RefSeq" id="XP_007419802.1">
    <property type="nucleotide sequence ID" value="XM_007419740.1"/>
</dbReference>